<keyword evidence="6" id="KW-0175">Coiled coil</keyword>
<feature type="chain" id="PRO_5041667978" description="SRCR domain-containing protein" evidence="7">
    <location>
        <begin position="17"/>
        <end position="555"/>
    </location>
</feature>
<dbReference type="FunFam" id="3.10.250.10:FF:000006">
    <property type="entry name" value="neurotrypsin isoform X2"/>
    <property type="match status" value="1"/>
</dbReference>
<evidence type="ECO:0000256" key="7">
    <source>
        <dbReference type="SAM" id="SignalP"/>
    </source>
</evidence>
<reference evidence="9" key="1">
    <citation type="submission" date="2019-08" db="EMBL/GenBank/DDBJ databases">
        <title>The improved chromosome-level genome for the pearl oyster Pinctada fucata martensii using PacBio sequencing and Hi-C.</title>
        <authorList>
            <person name="Zheng Z."/>
        </authorList>
    </citation>
    <scope>NUCLEOTIDE SEQUENCE</scope>
    <source>
        <strain evidence="9">ZZ-2019</strain>
        <tissue evidence="9">Adductor muscle</tissue>
    </source>
</reference>
<dbReference type="EMBL" id="VSWD01000005">
    <property type="protein sequence ID" value="KAK3103851.1"/>
    <property type="molecule type" value="Genomic_DNA"/>
</dbReference>
<feature type="disulfide bond" evidence="5">
    <location>
        <begin position="526"/>
        <end position="536"/>
    </location>
</feature>
<feature type="coiled-coil region" evidence="6">
    <location>
        <begin position="43"/>
        <end position="98"/>
    </location>
</feature>
<evidence type="ECO:0000256" key="3">
    <source>
        <dbReference type="ARBA" id="ARBA00023157"/>
    </source>
</evidence>
<dbReference type="GO" id="GO:0016020">
    <property type="term" value="C:membrane"/>
    <property type="evidence" value="ECO:0007669"/>
    <property type="project" value="InterPro"/>
</dbReference>
<evidence type="ECO:0000313" key="9">
    <source>
        <dbReference type="EMBL" id="KAK3103851.1"/>
    </source>
</evidence>
<keyword evidence="3 5" id="KW-1015">Disulfide bond</keyword>
<evidence type="ECO:0000259" key="8">
    <source>
        <dbReference type="PROSITE" id="PS50287"/>
    </source>
</evidence>
<dbReference type="SMART" id="SM00202">
    <property type="entry name" value="SR"/>
    <property type="match status" value="1"/>
</dbReference>
<gene>
    <name evidence="9" type="ORF">FSP39_022417</name>
</gene>
<evidence type="ECO:0000256" key="6">
    <source>
        <dbReference type="SAM" id="Coils"/>
    </source>
</evidence>
<evidence type="ECO:0000256" key="2">
    <source>
        <dbReference type="ARBA" id="ARBA00022737"/>
    </source>
</evidence>
<dbReference type="SUPFAM" id="SSF56487">
    <property type="entry name" value="SRCR-like"/>
    <property type="match status" value="1"/>
</dbReference>
<accession>A0AA88YSC4</accession>
<organism evidence="9 10">
    <name type="scientific">Pinctada imbricata</name>
    <name type="common">Atlantic pearl-oyster</name>
    <name type="synonym">Pinctada martensii</name>
    <dbReference type="NCBI Taxonomy" id="66713"/>
    <lineage>
        <taxon>Eukaryota</taxon>
        <taxon>Metazoa</taxon>
        <taxon>Spiralia</taxon>
        <taxon>Lophotrochozoa</taxon>
        <taxon>Mollusca</taxon>
        <taxon>Bivalvia</taxon>
        <taxon>Autobranchia</taxon>
        <taxon>Pteriomorphia</taxon>
        <taxon>Pterioida</taxon>
        <taxon>Pterioidea</taxon>
        <taxon>Pteriidae</taxon>
        <taxon>Pinctada</taxon>
    </lineage>
</organism>
<dbReference type="InterPro" id="IPR001190">
    <property type="entry name" value="SRCR"/>
</dbReference>
<feature type="domain" description="SRCR" evidence="8">
    <location>
        <begin position="459"/>
        <end position="555"/>
    </location>
</feature>
<evidence type="ECO:0000313" key="10">
    <source>
        <dbReference type="Proteomes" id="UP001186944"/>
    </source>
</evidence>
<sequence>MYIFILFLSQLICCKFQVLLYSADQISDIAKTYRSETLLSAAISRLNEEATSQNERIKAFENHLVIMISKYTTMEQKIEDLQQNCQNEGKQVAILEGRMNATNALILELGDEQKLLSQAFEANAQKTTNELQRQISGLLNIKRSFDQITVFNESVSTVSRILQRVQKDVRKIAKDMTRLNTSLLNHQSMTRPLKHSVNYLVHTFLQFKDSVNTKQAILDIRLTDNVKLTNRIDKSNTILNDSMQEIESKMETNMKEVLKYYDVMVNETEKRISIELNNINNSLIKMSDLNLSVNETCTDFYRQSRLEKKYTNLTLRRLESEFGKAVNQLQTINTKNDLINDTLVLLEDSMNLKFNETMGYLSNKIKDFESFINSLMDISFMVSTLKENCTEAYRQISDDVTRQHVHLEDKILGYINESFSNSVIELRNEIEMIERREQNITSILLHVRNRQRDNTPPTIRLVNGGRSYGRLEVLIGGRWGTVCDDNFDTNDANVVCRQLGYSYGRVKAQAYYGTGSLNIVMDNVACSGRERHIQDCRYNRGHDCNHNEDVGVVCS</sequence>
<dbReference type="PROSITE" id="PS00420">
    <property type="entry name" value="SRCR_1"/>
    <property type="match status" value="1"/>
</dbReference>
<dbReference type="PANTHER" id="PTHR48071">
    <property type="entry name" value="SRCR DOMAIN-CONTAINING PROTEIN"/>
    <property type="match status" value="1"/>
</dbReference>
<dbReference type="PRINTS" id="PR00258">
    <property type="entry name" value="SPERACTRCPTR"/>
</dbReference>
<keyword evidence="1 7" id="KW-0732">Signal</keyword>
<keyword evidence="10" id="KW-1185">Reference proteome</keyword>
<dbReference type="InterPro" id="IPR036772">
    <property type="entry name" value="SRCR-like_dom_sf"/>
</dbReference>
<keyword evidence="2" id="KW-0677">Repeat</keyword>
<protein>
    <recommendedName>
        <fullName evidence="8">SRCR domain-containing protein</fullName>
    </recommendedName>
</protein>
<evidence type="ECO:0000256" key="4">
    <source>
        <dbReference type="ARBA" id="ARBA00023180"/>
    </source>
</evidence>
<dbReference type="PANTHER" id="PTHR48071:SF28">
    <property type="entry name" value="SRCR DOMAIN-CONTAINING PROTEIN"/>
    <property type="match status" value="1"/>
</dbReference>
<keyword evidence="4" id="KW-0325">Glycoprotein</keyword>
<evidence type="ECO:0000256" key="5">
    <source>
        <dbReference type="PROSITE-ProRule" id="PRU00196"/>
    </source>
</evidence>
<evidence type="ECO:0000256" key="1">
    <source>
        <dbReference type="ARBA" id="ARBA00022729"/>
    </source>
</evidence>
<dbReference type="PROSITE" id="PS50287">
    <property type="entry name" value="SRCR_2"/>
    <property type="match status" value="1"/>
</dbReference>
<name>A0AA88YSC4_PINIB</name>
<dbReference type="Gene3D" id="3.10.250.10">
    <property type="entry name" value="SRCR-like domain"/>
    <property type="match status" value="1"/>
</dbReference>
<comment type="caution">
    <text evidence="5">Lacks conserved residue(s) required for the propagation of feature annotation.</text>
</comment>
<dbReference type="Pfam" id="PF00530">
    <property type="entry name" value="SRCR"/>
    <property type="match status" value="1"/>
</dbReference>
<comment type="caution">
    <text evidence="9">The sequence shown here is derived from an EMBL/GenBank/DDBJ whole genome shotgun (WGS) entry which is preliminary data.</text>
</comment>
<dbReference type="AlphaFoldDB" id="A0AA88YSC4"/>
<feature type="signal peptide" evidence="7">
    <location>
        <begin position="1"/>
        <end position="16"/>
    </location>
</feature>
<dbReference type="Proteomes" id="UP001186944">
    <property type="component" value="Unassembled WGS sequence"/>
</dbReference>
<proteinExistence type="predicted"/>